<name>A0ACC0BSE2_CATRO</name>
<accession>A0ACC0BSE2</accession>
<gene>
    <name evidence="1" type="ORF">M9H77_06555</name>
</gene>
<dbReference type="Proteomes" id="UP001060085">
    <property type="component" value="Linkage Group LG02"/>
</dbReference>
<proteinExistence type="predicted"/>
<organism evidence="1 2">
    <name type="scientific">Catharanthus roseus</name>
    <name type="common">Madagascar periwinkle</name>
    <name type="synonym">Vinca rosea</name>
    <dbReference type="NCBI Taxonomy" id="4058"/>
    <lineage>
        <taxon>Eukaryota</taxon>
        <taxon>Viridiplantae</taxon>
        <taxon>Streptophyta</taxon>
        <taxon>Embryophyta</taxon>
        <taxon>Tracheophyta</taxon>
        <taxon>Spermatophyta</taxon>
        <taxon>Magnoliopsida</taxon>
        <taxon>eudicotyledons</taxon>
        <taxon>Gunneridae</taxon>
        <taxon>Pentapetalae</taxon>
        <taxon>asterids</taxon>
        <taxon>lamiids</taxon>
        <taxon>Gentianales</taxon>
        <taxon>Apocynaceae</taxon>
        <taxon>Rauvolfioideae</taxon>
        <taxon>Vinceae</taxon>
        <taxon>Catharanthinae</taxon>
        <taxon>Catharanthus</taxon>
    </lineage>
</organism>
<reference evidence="2" key="1">
    <citation type="journal article" date="2023" name="Nat. Plants">
        <title>Single-cell RNA sequencing provides a high-resolution roadmap for understanding the multicellular compartmentation of specialized metabolism.</title>
        <authorList>
            <person name="Sun S."/>
            <person name="Shen X."/>
            <person name="Li Y."/>
            <person name="Li Y."/>
            <person name="Wang S."/>
            <person name="Li R."/>
            <person name="Zhang H."/>
            <person name="Shen G."/>
            <person name="Guo B."/>
            <person name="Wei J."/>
            <person name="Xu J."/>
            <person name="St-Pierre B."/>
            <person name="Chen S."/>
            <person name="Sun C."/>
        </authorList>
    </citation>
    <scope>NUCLEOTIDE SEQUENCE [LARGE SCALE GENOMIC DNA]</scope>
</reference>
<evidence type="ECO:0000313" key="1">
    <source>
        <dbReference type="EMBL" id="KAI5675605.1"/>
    </source>
</evidence>
<sequence length="121" mass="13603">MPCLKDKPASDSPPNVPTPGSIPVEVEVTSEPSLEPTQEHETNEELVTPSSSILDPPSIPETLNPVLEDSDEEEEHPEAQAQALRDYQLARNRVRRVPKEHPRYAHFLIPMMTHGPQQKIR</sequence>
<evidence type="ECO:0000313" key="2">
    <source>
        <dbReference type="Proteomes" id="UP001060085"/>
    </source>
</evidence>
<dbReference type="EMBL" id="CM044702">
    <property type="protein sequence ID" value="KAI5675605.1"/>
    <property type="molecule type" value="Genomic_DNA"/>
</dbReference>
<comment type="caution">
    <text evidence="1">The sequence shown here is derived from an EMBL/GenBank/DDBJ whole genome shotgun (WGS) entry which is preliminary data.</text>
</comment>
<keyword evidence="2" id="KW-1185">Reference proteome</keyword>
<protein>
    <submittedName>
        <fullName evidence="1">Uncharacterized protein</fullName>
    </submittedName>
</protein>